<keyword evidence="3" id="KW-1185">Reference proteome</keyword>
<evidence type="ECO:0000313" key="3">
    <source>
        <dbReference type="Proteomes" id="UP001055453"/>
    </source>
</evidence>
<organism evidence="2 3">
    <name type="scientific">Nostoc cf. commune SO-36</name>
    <dbReference type="NCBI Taxonomy" id="449208"/>
    <lineage>
        <taxon>Bacteria</taxon>
        <taxon>Bacillati</taxon>
        <taxon>Cyanobacteriota</taxon>
        <taxon>Cyanophyceae</taxon>
        <taxon>Nostocales</taxon>
        <taxon>Nostocaceae</taxon>
        <taxon>Nostoc</taxon>
    </lineage>
</organism>
<dbReference type="Pfam" id="PF13358">
    <property type="entry name" value="DDE_3"/>
    <property type="match status" value="1"/>
</dbReference>
<feature type="domain" description="Tc1-like transposase DDE" evidence="1">
    <location>
        <begin position="3"/>
        <end position="100"/>
    </location>
</feature>
<evidence type="ECO:0000259" key="1">
    <source>
        <dbReference type="Pfam" id="PF13358"/>
    </source>
</evidence>
<sequence>MNIHQELDAYIFEGRITSEVVISCLDKFAENIYIKTVVVMDKASVHRSKKIQDKISKWKQKNLEIFLLPSYSPQLNLIEILWRFMKYEWIEIDAYSSLQNLVNYVEKVIREFGKEYTINFA</sequence>
<proteinExistence type="predicted"/>
<gene>
    <name evidence="2" type="ORF">ANSO36C_60620</name>
</gene>
<evidence type="ECO:0000313" key="2">
    <source>
        <dbReference type="EMBL" id="BDI20260.1"/>
    </source>
</evidence>
<name>A0ABM7ZAH7_NOSCO</name>
<reference evidence="2" key="1">
    <citation type="submission" date="2022-04" db="EMBL/GenBank/DDBJ databases">
        <title>Complete genome sequence of a cyanobacterium, Nostoc sp. SO-36, isolated in Antarctica.</title>
        <authorList>
            <person name="Kanesaki Y."/>
            <person name="Effendi D."/>
            <person name="Sakamoto T."/>
            <person name="Ohtani S."/>
            <person name="Awai K."/>
        </authorList>
    </citation>
    <scope>NUCLEOTIDE SEQUENCE</scope>
    <source>
        <strain evidence="2">SO-36</strain>
    </source>
</reference>
<dbReference type="InterPro" id="IPR036397">
    <property type="entry name" value="RNaseH_sf"/>
</dbReference>
<dbReference type="EMBL" id="AP025732">
    <property type="protein sequence ID" value="BDI20260.1"/>
    <property type="molecule type" value="Genomic_DNA"/>
</dbReference>
<dbReference type="Gene3D" id="3.30.420.10">
    <property type="entry name" value="Ribonuclease H-like superfamily/Ribonuclease H"/>
    <property type="match status" value="1"/>
</dbReference>
<dbReference type="InterPro" id="IPR038717">
    <property type="entry name" value="Tc1-like_DDE_dom"/>
</dbReference>
<accession>A0ABM7ZAH7</accession>
<dbReference type="Proteomes" id="UP001055453">
    <property type="component" value="Chromosome"/>
</dbReference>
<protein>
    <recommendedName>
        <fullName evidence="1">Tc1-like transposase DDE domain-containing protein</fullName>
    </recommendedName>
</protein>